<dbReference type="Proteomes" id="UP001140562">
    <property type="component" value="Unassembled WGS sequence"/>
</dbReference>
<dbReference type="AlphaFoldDB" id="A0A9W8X7Z9"/>
<protein>
    <recommendedName>
        <fullName evidence="2">Smr domain-containing protein</fullName>
    </recommendedName>
</protein>
<dbReference type="SUPFAM" id="SSF160443">
    <property type="entry name" value="SMR domain-like"/>
    <property type="match status" value="1"/>
</dbReference>
<dbReference type="Pfam" id="PF01713">
    <property type="entry name" value="Smr"/>
    <property type="match status" value="1"/>
</dbReference>
<comment type="caution">
    <text evidence="3">The sequence shown here is derived from an EMBL/GenBank/DDBJ whole genome shotgun (WGS) entry which is preliminary data.</text>
</comment>
<dbReference type="EMBL" id="JAPEUV010000002">
    <property type="protein sequence ID" value="KAJ4343562.1"/>
    <property type="molecule type" value="Genomic_DNA"/>
</dbReference>
<dbReference type="SMART" id="SM01162">
    <property type="entry name" value="DUF1771"/>
    <property type="match status" value="1"/>
</dbReference>
<dbReference type="InterPro" id="IPR013899">
    <property type="entry name" value="DUF1771"/>
</dbReference>
<dbReference type="PANTHER" id="PTHR47417">
    <property type="entry name" value="SMR DOMAIN-CONTAINING PROTEIN YPL199C"/>
    <property type="match status" value="1"/>
</dbReference>
<evidence type="ECO:0000313" key="3">
    <source>
        <dbReference type="EMBL" id="KAJ4343562.1"/>
    </source>
</evidence>
<accession>A0A9W8X7Z9</accession>
<feature type="compositionally biased region" description="Gly residues" evidence="1">
    <location>
        <begin position="189"/>
        <end position="218"/>
    </location>
</feature>
<evidence type="ECO:0000259" key="2">
    <source>
        <dbReference type="PROSITE" id="PS50828"/>
    </source>
</evidence>
<feature type="compositionally biased region" description="Low complexity" evidence="1">
    <location>
        <begin position="219"/>
        <end position="241"/>
    </location>
</feature>
<dbReference type="SMART" id="SM00463">
    <property type="entry name" value="SMR"/>
    <property type="match status" value="1"/>
</dbReference>
<dbReference type="PROSITE" id="PS50828">
    <property type="entry name" value="SMR"/>
    <property type="match status" value="1"/>
</dbReference>
<evidence type="ECO:0000313" key="4">
    <source>
        <dbReference type="Proteomes" id="UP001140562"/>
    </source>
</evidence>
<gene>
    <name evidence="3" type="ORF">N0V87_000329</name>
</gene>
<feature type="region of interest" description="Disordered" evidence="1">
    <location>
        <begin position="175"/>
        <end position="241"/>
    </location>
</feature>
<dbReference type="Pfam" id="PF08590">
    <property type="entry name" value="DUF1771"/>
    <property type="match status" value="1"/>
</dbReference>
<dbReference type="InterPro" id="IPR036063">
    <property type="entry name" value="Smr_dom_sf"/>
</dbReference>
<dbReference type="OrthoDB" id="3231855at2759"/>
<dbReference type="InterPro" id="IPR053020">
    <property type="entry name" value="Smr_domain_protein"/>
</dbReference>
<name>A0A9W8X7Z9_9PLEO</name>
<feature type="region of interest" description="Disordered" evidence="1">
    <location>
        <begin position="50"/>
        <end position="71"/>
    </location>
</feature>
<organism evidence="3 4">
    <name type="scientific">Didymella glomerata</name>
    <dbReference type="NCBI Taxonomy" id="749621"/>
    <lineage>
        <taxon>Eukaryota</taxon>
        <taxon>Fungi</taxon>
        <taxon>Dikarya</taxon>
        <taxon>Ascomycota</taxon>
        <taxon>Pezizomycotina</taxon>
        <taxon>Dothideomycetes</taxon>
        <taxon>Pleosporomycetidae</taxon>
        <taxon>Pleosporales</taxon>
        <taxon>Pleosporineae</taxon>
        <taxon>Didymellaceae</taxon>
        <taxon>Didymella</taxon>
    </lineage>
</organism>
<dbReference type="Gene3D" id="3.30.1370.110">
    <property type="match status" value="1"/>
</dbReference>
<proteinExistence type="predicted"/>
<evidence type="ECO:0000256" key="1">
    <source>
        <dbReference type="SAM" id="MobiDB-lite"/>
    </source>
</evidence>
<feature type="compositionally biased region" description="Polar residues" evidence="1">
    <location>
        <begin position="10"/>
        <end position="20"/>
    </location>
</feature>
<feature type="domain" description="Smr" evidence="2">
    <location>
        <begin position="98"/>
        <end position="173"/>
    </location>
</feature>
<reference evidence="3" key="1">
    <citation type="submission" date="2022-10" db="EMBL/GenBank/DDBJ databases">
        <title>Tapping the CABI collections for fungal endophytes: first genome assemblies for Collariella, Neodidymelliopsis, Ascochyta clinopodiicola, Didymella pomorum, Didymosphaeria variabile, Neocosmospora piperis and Neocucurbitaria cava.</title>
        <authorList>
            <person name="Hill R."/>
        </authorList>
    </citation>
    <scope>NUCLEOTIDE SEQUENCE</scope>
    <source>
        <strain evidence="3">IMI 360193</strain>
    </source>
</reference>
<dbReference type="PANTHER" id="PTHR47417:SF1">
    <property type="entry name" value="SMR DOMAIN-CONTAINING PROTEIN YPL199C"/>
    <property type="match status" value="1"/>
</dbReference>
<feature type="region of interest" description="Disordered" evidence="1">
    <location>
        <begin position="1"/>
        <end position="21"/>
    </location>
</feature>
<keyword evidence="4" id="KW-1185">Reference proteome</keyword>
<sequence>MAAMEMMSMGSRSLNHSNSDAEAEYDRLRDLARQEAAKRSSCFDRAHQAYESGDGGRAHELSEEGKQHAAKMEQYNRQARDYIFRENNANGRVQDDTIDLHGLFVEEAEDVLEERIKAARSRGEDHLHVIVGKGNHSRNHVQKIKPRVEQVCRELGLQYQTEENEGRIYVNLQGGAVHQMPPPPQHPQYGGGAYPGQHGGQQHGGQQHGGQAWGGKQHGGQQQHAGQNYGQQHGGQNQNQNNQNDEVEQMVRKGLPKLLKKLGCCNVM</sequence>
<dbReference type="InterPro" id="IPR002625">
    <property type="entry name" value="Smr_dom"/>
</dbReference>